<evidence type="ECO:0000313" key="5">
    <source>
        <dbReference type="EMBL" id="KAH7374596.1"/>
    </source>
</evidence>
<dbReference type="AlphaFoldDB" id="A0A8K0X789"/>
<feature type="compositionally biased region" description="Basic residues" evidence="3">
    <location>
        <begin position="84"/>
        <end position="93"/>
    </location>
</feature>
<dbReference type="OrthoDB" id="5121955at2759"/>
<dbReference type="Gene3D" id="4.10.240.10">
    <property type="entry name" value="Zn(2)-C6 fungal-type DNA-binding domain"/>
    <property type="match status" value="1"/>
</dbReference>
<evidence type="ECO:0000259" key="4">
    <source>
        <dbReference type="PROSITE" id="PS50048"/>
    </source>
</evidence>
<keyword evidence="6" id="KW-1185">Reference proteome</keyword>
<dbReference type="CDD" id="cd00067">
    <property type="entry name" value="GAL4"/>
    <property type="match status" value="1"/>
</dbReference>
<dbReference type="InterPro" id="IPR036864">
    <property type="entry name" value="Zn2-C6_fun-type_DNA-bd_sf"/>
</dbReference>
<dbReference type="Pfam" id="PF04082">
    <property type="entry name" value="Fungal_trans"/>
    <property type="match status" value="1"/>
</dbReference>
<dbReference type="InterPro" id="IPR052761">
    <property type="entry name" value="Fungal_Detox/Toxin_TFs"/>
</dbReference>
<evidence type="ECO:0000256" key="1">
    <source>
        <dbReference type="ARBA" id="ARBA00022723"/>
    </source>
</evidence>
<dbReference type="SMART" id="SM00066">
    <property type="entry name" value="GAL4"/>
    <property type="match status" value="1"/>
</dbReference>
<dbReference type="PANTHER" id="PTHR47425:SF2">
    <property type="entry name" value="FARB-RELATED"/>
    <property type="match status" value="1"/>
</dbReference>
<keyword evidence="2" id="KW-0539">Nucleus</keyword>
<dbReference type="EMBL" id="JAGPXD010000001">
    <property type="protein sequence ID" value="KAH7374596.1"/>
    <property type="molecule type" value="Genomic_DNA"/>
</dbReference>
<dbReference type="GO" id="GO:0000981">
    <property type="term" value="F:DNA-binding transcription factor activity, RNA polymerase II-specific"/>
    <property type="evidence" value="ECO:0007669"/>
    <property type="project" value="InterPro"/>
</dbReference>
<protein>
    <recommendedName>
        <fullName evidence="4">Zn(2)-C6 fungal-type domain-containing protein</fullName>
    </recommendedName>
</protein>
<dbReference type="GO" id="GO:0008270">
    <property type="term" value="F:zinc ion binding"/>
    <property type="evidence" value="ECO:0007669"/>
    <property type="project" value="InterPro"/>
</dbReference>
<dbReference type="SUPFAM" id="SSF57701">
    <property type="entry name" value="Zn2/Cys6 DNA-binding domain"/>
    <property type="match status" value="1"/>
</dbReference>
<accession>A0A8K0X789</accession>
<dbReference type="Pfam" id="PF00172">
    <property type="entry name" value="Zn_clus"/>
    <property type="match status" value="1"/>
</dbReference>
<feature type="compositionally biased region" description="Polar residues" evidence="3">
    <location>
        <begin position="128"/>
        <end position="141"/>
    </location>
</feature>
<dbReference type="InterPro" id="IPR007219">
    <property type="entry name" value="XnlR_reg_dom"/>
</dbReference>
<keyword evidence="1" id="KW-0479">Metal-binding</keyword>
<organism evidence="5 6">
    <name type="scientific">Plectosphaerella cucumerina</name>
    <dbReference type="NCBI Taxonomy" id="40658"/>
    <lineage>
        <taxon>Eukaryota</taxon>
        <taxon>Fungi</taxon>
        <taxon>Dikarya</taxon>
        <taxon>Ascomycota</taxon>
        <taxon>Pezizomycotina</taxon>
        <taxon>Sordariomycetes</taxon>
        <taxon>Hypocreomycetidae</taxon>
        <taxon>Glomerellales</taxon>
        <taxon>Plectosphaerellaceae</taxon>
        <taxon>Plectosphaerella</taxon>
    </lineage>
</organism>
<reference evidence="5" key="1">
    <citation type="journal article" date="2021" name="Nat. Commun.">
        <title>Genetic determinants of endophytism in the Arabidopsis root mycobiome.</title>
        <authorList>
            <person name="Mesny F."/>
            <person name="Miyauchi S."/>
            <person name="Thiergart T."/>
            <person name="Pickel B."/>
            <person name="Atanasova L."/>
            <person name="Karlsson M."/>
            <person name="Huettel B."/>
            <person name="Barry K.W."/>
            <person name="Haridas S."/>
            <person name="Chen C."/>
            <person name="Bauer D."/>
            <person name="Andreopoulos W."/>
            <person name="Pangilinan J."/>
            <person name="LaButti K."/>
            <person name="Riley R."/>
            <person name="Lipzen A."/>
            <person name="Clum A."/>
            <person name="Drula E."/>
            <person name="Henrissat B."/>
            <person name="Kohler A."/>
            <person name="Grigoriev I.V."/>
            <person name="Martin F.M."/>
            <person name="Hacquard S."/>
        </authorList>
    </citation>
    <scope>NUCLEOTIDE SEQUENCE</scope>
    <source>
        <strain evidence="5">MPI-CAGE-AT-0016</strain>
    </source>
</reference>
<dbReference type="CDD" id="cd12148">
    <property type="entry name" value="fungal_TF_MHR"/>
    <property type="match status" value="1"/>
</dbReference>
<feature type="domain" description="Zn(2)-C6 fungal-type" evidence="4">
    <location>
        <begin position="27"/>
        <end position="59"/>
    </location>
</feature>
<dbReference type="InterPro" id="IPR001138">
    <property type="entry name" value="Zn2Cys6_DnaBD"/>
</dbReference>
<dbReference type="PANTHER" id="PTHR47425">
    <property type="entry name" value="FARB-RELATED"/>
    <property type="match status" value="1"/>
</dbReference>
<proteinExistence type="predicted"/>
<sequence>MESSTQHVDPPGSPVASKKTRSRASKACLVCRRRKVRCNVAITGPPCSNCTIDGENCTIPEKSQKRWSRQPHRPSATDPSGADRRKHRHRHGHTSASDVPRKAPADGDHDHNDAAETDMVLTRPGSPVANSPSSGHASPTEPTWERPAPSSWHHARPNDSLFTTTVPMSAYPFLTASNLHRLPPEDVNFLELKNCLRLPSRVYLDEILQQYFRYVHPFFPLINEALFWDVYHGADLVADNPLPRFPLLVLQAMLFTACSFVPAATLEKLGYTSVRSARRTMYERAKLLFNMEAENSRLHMAQAALLLSYWTPPFEEAAFKPNTHWLRVGIENARSVRAHQYSSTSSTTRSSIEDYEQIALKRLWGCCIIRGGTLAISSRRCCQDLGLDPDSNTGFPLTREDLEDEVHESRVYDPETKRSLISAFMGLAEICVHVVATSILLFPLDNSQPGVTRINDQVEESIRILTCKMTLDRWHGTTPREITDATGGVEQTSEPARSDNPSVVLFTNLQDIYFYSARIALANRQMLSCYTASPPRVHEILELHEEVHQATAAVGKCFRTLTERRLARYLPVSVIPCIALPLALNITANKTKQSSPKAQIFNEVMNAYNTLYEGVDGLAKAVRVIVNQGQNAAAGATAGMNKQTDEGSGPLGHYMRLALSIDLSLSSGKLPQDRDFPERVQEHLSSSPESLEQVPLEPAAPLMQAGEGEWMMPDESVMASGAIDPRGDLWDLEGLSPRAAEYRILESMIWSSPSPGVF</sequence>
<feature type="region of interest" description="Disordered" evidence="3">
    <location>
        <begin position="670"/>
        <end position="694"/>
    </location>
</feature>
<dbReference type="PROSITE" id="PS50048">
    <property type="entry name" value="ZN2_CY6_FUNGAL_2"/>
    <property type="match status" value="1"/>
</dbReference>
<feature type="region of interest" description="Disordered" evidence="3">
    <location>
        <begin position="1"/>
        <end position="26"/>
    </location>
</feature>
<dbReference type="PROSITE" id="PS00463">
    <property type="entry name" value="ZN2_CY6_FUNGAL_1"/>
    <property type="match status" value="1"/>
</dbReference>
<evidence type="ECO:0000313" key="6">
    <source>
        <dbReference type="Proteomes" id="UP000813385"/>
    </source>
</evidence>
<dbReference type="GO" id="GO:0006351">
    <property type="term" value="P:DNA-templated transcription"/>
    <property type="evidence" value="ECO:0007669"/>
    <property type="project" value="InterPro"/>
</dbReference>
<dbReference type="GO" id="GO:0003677">
    <property type="term" value="F:DNA binding"/>
    <property type="evidence" value="ECO:0007669"/>
    <property type="project" value="InterPro"/>
</dbReference>
<evidence type="ECO:0000256" key="2">
    <source>
        <dbReference type="ARBA" id="ARBA00023242"/>
    </source>
</evidence>
<gene>
    <name evidence="5" type="ORF">B0T11DRAFT_268854</name>
</gene>
<dbReference type="Proteomes" id="UP000813385">
    <property type="component" value="Unassembled WGS sequence"/>
</dbReference>
<feature type="compositionally biased region" description="Basic and acidic residues" evidence="3">
    <location>
        <begin position="99"/>
        <end position="114"/>
    </location>
</feature>
<feature type="region of interest" description="Disordered" evidence="3">
    <location>
        <begin position="62"/>
        <end position="158"/>
    </location>
</feature>
<feature type="compositionally biased region" description="Basic and acidic residues" evidence="3">
    <location>
        <begin position="671"/>
        <end position="682"/>
    </location>
</feature>
<comment type="caution">
    <text evidence="5">The sequence shown here is derived from an EMBL/GenBank/DDBJ whole genome shotgun (WGS) entry which is preliminary data.</text>
</comment>
<name>A0A8K0X789_9PEZI</name>
<evidence type="ECO:0000256" key="3">
    <source>
        <dbReference type="SAM" id="MobiDB-lite"/>
    </source>
</evidence>